<dbReference type="Proteomes" id="UP001220377">
    <property type="component" value="Chromosome"/>
</dbReference>
<keyword evidence="2" id="KW-1185">Reference proteome</keyword>
<dbReference type="EMBL" id="CP117884">
    <property type="protein sequence ID" value="WDF83771.1"/>
    <property type="molecule type" value="Genomic_DNA"/>
</dbReference>
<dbReference type="Gene3D" id="3.40.50.11250">
    <property type="entry name" value="Protein of unknown function DUF3013"/>
    <property type="match status" value="1"/>
</dbReference>
<accession>A0ABY7WVD7</accession>
<sequence length="165" mass="18776">MATTENMLDYIGDQMDKLDFDGDLNLNWDKEAHAIELEYTITVVTNKDYEIEDQEGETADEGSVSYDDAVLFYDQTRMKGADYADSYLTVIPYNGKKGIDQATVDGFFDYFQQALDDGESDLLDFVDGTSSDDEFSVTFEAEKLSSAIDEQPDYKQKVFLPYPKY</sequence>
<evidence type="ECO:0000313" key="1">
    <source>
        <dbReference type="EMBL" id="WDF83771.1"/>
    </source>
</evidence>
<dbReference type="RefSeq" id="WP_274262170.1">
    <property type="nucleotide sequence ID" value="NZ_CP117884.1"/>
</dbReference>
<reference evidence="1 2" key="1">
    <citation type="submission" date="2023-02" db="EMBL/GenBank/DDBJ databases">
        <title>Genome sequence of Lacticaseibacillus sp. KACC 23028.</title>
        <authorList>
            <person name="Kim S."/>
            <person name="Heo J."/>
            <person name="Kwon S.-W."/>
        </authorList>
    </citation>
    <scope>NUCLEOTIDE SEQUENCE [LARGE SCALE GENOMIC DNA]</scope>
    <source>
        <strain evidence="1 2">KACC 23028</strain>
    </source>
</reference>
<organism evidence="1 2">
    <name type="scientific">Lacticaseibacillus pabuli</name>
    <dbReference type="NCBI Taxonomy" id="3025672"/>
    <lineage>
        <taxon>Bacteria</taxon>
        <taxon>Bacillati</taxon>
        <taxon>Bacillota</taxon>
        <taxon>Bacilli</taxon>
        <taxon>Lactobacillales</taxon>
        <taxon>Lactobacillaceae</taxon>
        <taxon>Lacticaseibacillus</taxon>
    </lineage>
</organism>
<dbReference type="Pfam" id="PF11217">
    <property type="entry name" value="DUF3013"/>
    <property type="match status" value="1"/>
</dbReference>
<dbReference type="InterPro" id="IPR021380">
    <property type="entry name" value="DUF3013"/>
</dbReference>
<protein>
    <submittedName>
        <fullName evidence="1">DUF3013 family protein</fullName>
    </submittedName>
</protein>
<gene>
    <name evidence="1" type="ORF">PQ472_05910</name>
</gene>
<name>A0ABY7WVD7_9LACO</name>
<proteinExistence type="predicted"/>
<evidence type="ECO:0000313" key="2">
    <source>
        <dbReference type="Proteomes" id="UP001220377"/>
    </source>
</evidence>